<proteinExistence type="inferred from homology"/>
<dbReference type="PANTHER" id="PTHR11076">
    <property type="entry name" value="DNA REPAIR POLYMERASE UMUC / TRANSFERASE FAMILY MEMBER"/>
    <property type="match status" value="1"/>
</dbReference>
<keyword evidence="5" id="KW-0742">SOS response</keyword>
<dbReference type="InterPro" id="IPR043128">
    <property type="entry name" value="Rev_trsase/Diguanyl_cyclase"/>
</dbReference>
<name>A0A7H9BIY3_9NEIS</name>
<reference evidence="7 8" key="1">
    <citation type="submission" date="2020-07" db="EMBL/GenBank/DDBJ databases">
        <title>Complete genome sequence of Chitinibacter sp. 2T18.</title>
        <authorList>
            <person name="Bae J.-W."/>
            <person name="Choi J.-W."/>
        </authorList>
    </citation>
    <scope>NUCLEOTIDE SEQUENCE [LARGE SCALE GENOMIC DNA]</scope>
    <source>
        <strain evidence="7 8">2T18</strain>
    </source>
</reference>
<dbReference type="Gene3D" id="3.40.1170.60">
    <property type="match status" value="1"/>
</dbReference>
<dbReference type="KEGG" id="chiz:HQ393_08780"/>
<dbReference type="GO" id="GO:0009432">
    <property type="term" value="P:SOS response"/>
    <property type="evidence" value="ECO:0007669"/>
    <property type="project" value="UniProtKB-KW"/>
</dbReference>
<evidence type="ECO:0000256" key="2">
    <source>
        <dbReference type="ARBA" id="ARBA00022763"/>
    </source>
</evidence>
<comment type="similarity">
    <text evidence="1">Belongs to the DNA polymerase type-Y family.</text>
</comment>
<evidence type="ECO:0000256" key="3">
    <source>
        <dbReference type="ARBA" id="ARBA00023199"/>
    </source>
</evidence>
<evidence type="ECO:0000313" key="8">
    <source>
        <dbReference type="Proteomes" id="UP000509597"/>
    </source>
</evidence>
<evidence type="ECO:0000256" key="5">
    <source>
        <dbReference type="ARBA" id="ARBA00023236"/>
    </source>
</evidence>
<dbReference type="InterPro" id="IPR043502">
    <property type="entry name" value="DNA/RNA_pol_sf"/>
</dbReference>
<dbReference type="Pfam" id="PF11799">
    <property type="entry name" value="IMS_C"/>
    <property type="match status" value="1"/>
</dbReference>
<dbReference type="GO" id="GO:0042276">
    <property type="term" value="P:error-prone translesion synthesis"/>
    <property type="evidence" value="ECO:0007669"/>
    <property type="project" value="TreeGrafter"/>
</dbReference>
<dbReference type="Gene3D" id="1.10.150.20">
    <property type="entry name" value="5' to 3' exonuclease, C-terminal subdomain"/>
    <property type="match status" value="1"/>
</dbReference>
<dbReference type="CDD" id="cd01700">
    <property type="entry name" value="PolY_Pol_V_umuC"/>
    <property type="match status" value="1"/>
</dbReference>
<evidence type="ECO:0000256" key="4">
    <source>
        <dbReference type="ARBA" id="ARBA00023204"/>
    </source>
</evidence>
<dbReference type="GO" id="GO:0003684">
    <property type="term" value="F:damaged DNA binding"/>
    <property type="evidence" value="ECO:0007669"/>
    <property type="project" value="InterPro"/>
</dbReference>
<evidence type="ECO:0000259" key="6">
    <source>
        <dbReference type="PROSITE" id="PS50173"/>
    </source>
</evidence>
<keyword evidence="3" id="KW-0741">SOS mutagenesis</keyword>
<keyword evidence="4" id="KW-0234">DNA repair</keyword>
<dbReference type="PROSITE" id="PS50173">
    <property type="entry name" value="UMUC"/>
    <property type="match status" value="1"/>
</dbReference>
<dbReference type="PANTHER" id="PTHR11076:SF34">
    <property type="entry name" value="PROTEIN UMUC"/>
    <property type="match status" value="1"/>
</dbReference>
<dbReference type="InterPro" id="IPR025188">
    <property type="entry name" value="DUF4113"/>
</dbReference>
<dbReference type="InterPro" id="IPR001126">
    <property type="entry name" value="UmuC"/>
</dbReference>
<dbReference type="GO" id="GO:0006281">
    <property type="term" value="P:DNA repair"/>
    <property type="evidence" value="ECO:0007669"/>
    <property type="project" value="UniProtKB-KW"/>
</dbReference>
<dbReference type="Pfam" id="PF13438">
    <property type="entry name" value="DUF4113"/>
    <property type="match status" value="1"/>
</dbReference>
<dbReference type="Proteomes" id="UP000509597">
    <property type="component" value="Chromosome"/>
</dbReference>
<evidence type="ECO:0000313" key="7">
    <source>
        <dbReference type="EMBL" id="QLG88332.1"/>
    </source>
</evidence>
<dbReference type="RefSeq" id="WP_179354848.1">
    <property type="nucleotide sequence ID" value="NZ_CP058627.1"/>
</dbReference>
<dbReference type="InterPro" id="IPR017961">
    <property type="entry name" value="DNA_pol_Y-fam_little_finger"/>
</dbReference>
<keyword evidence="2" id="KW-0227">DNA damage</keyword>
<feature type="domain" description="UmuC" evidence="6">
    <location>
        <begin position="2"/>
        <end position="187"/>
    </location>
</feature>
<organism evidence="7 8">
    <name type="scientific">Chitinibacter bivalviorum</name>
    <dbReference type="NCBI Taxonomy" id="2739434"/>
    <lineage>
        <taxon>Bacteria</taxon>
        <taxon>Pseudomonadati</taxon>
        <taxon>Pseudomonadota</taxon>
        <taxon>Betaproteobacteria</taxon>
        <taxon>Neisseriales</taxon>
        <taxon>Chitinibacteraceae</taxon>
        <taxon>Chitinibacter</taxon>
    </lineage>
</organism>
<protein>
    <submittedName>
        <fullName evidence="7">Y-family DNA polymerase</fullName>
    </submittedName>
</protein>
<dbReference type="GO" id="GO:0003887">
    <property type="term" value="F:DNA-directed DNA polymerase activity"/>
    <property type="evidence" value="ECO:0007669"/>
    <property type="project" value="TreeGrafter"/>
</dbReference>
<dbReference type="NCBIfam" id="NF002955">
    <property type="entry name" value="PRK03609.1"/>
    <property type="match status" value="1"/>
</dbReference>
<dbReference type="Gene3D" id="3.30.70.270">
    <property type="match status" value="1"/>
</dbReference>
<dbReference type="InterPro" id="IPR050116">
    <property type="entry name" value="DNA_polymerase-Y"/>
</dbReference>
<sequence>MIALVDVNNFYVSCQRVFEPRLNGQPVVVLSNNDGCIISRSAEAKALGIKMGAPWHALRAWAQEQGVQAYSSNYALYADMSNRVMQILARFSPQQEVYSIDECFLELMAGAESYECVGRGIKKTVQQWTGLPVCVGIAPTKTLAKLANHLAKKNPEWGGVCDWTQLSVQAQAEVLQGFEVGDVWGIGRKISSRMALEGIHTVADLLACQSESIRQRYGVTVQRTWTELGGVVCSELEGLAADKQQILCSRSFGQPIYAEQELGEAVSTYVARAAEKLRRQHSVASSLSVYIRTNPFRPKEPQYSQHVMVPLLQASSDTIKLTRAALWILARIYRPGFAYAKAGVMLCGLQSETAIQGDLFLQSADPLKRAELNATMDKINQRWGRGSIGVASAGLEQRWKMRQNHVSPHWTTRWDEIPVIKA</sequence>
<evidence type="ECO:0000256" key="1">
    <source>
        <dbReference type="ARBA" id="ARBA00010945"/>
    </source>
</evidence>
<gene>
    <name evidence="7" type="ORF">HQ393_08780</name>
</gene>
<accession>A0A7H9BIY3</accession>
<dbReference type="EMBL" id="CP058627">
    <property type="protein sequence ID" value="QLG88332.1"/>
    <property type="molecule type" value="Genomic_DNA"/>
</dbReference>
<dbReference type="SUPFAM" id="SSF56672">
    <property type="entry name" value="DNA/RNA polymerases"/>
    <property type="match status" value="1"/>
</dbReference>
<keyword evidence="8" id="KW-1185">Reference proteome</keyword>
<dbReference type="AlphaFoldDB" id="A0A7H9BIY3"/>
<dbReference type="Pfam" id="PF00817">
    <property type="entry name" value="IMS"/>
    <property type="match status" value="1"/>
</dbReference>
<dbReference type="GO" id="GO:0005829">
    <property type="term" value="C:cytosol"/>
    <property type="evidence" value="ECO:0007669"/>
    <property type="project" value="TreeGrafter"/>
</dbReference>